<dbReference type="Proteomes" id="UP000192578">
    <property type="component" value="Unassembled WGS sequence"/>
</dbReference>
<dbReference type="InterPro" id="IPR000719">
    <property type="entry name" value="Prot_kinase_dom"/>
</dbReference>
<evidence type="ECO:0000259" key="1">
    <source>
        <dbReference type="PROSITE" id="PS50011"/>
    </source>
</evidence>
<feature type="domain" description="Protein kinase" evidence="1">
    <location>
        <begin position="1"/>
        <end position="104"/>
    </location>
</feature>
<comment type="caution">
    <text evidence="2">The sequence shown here is derived from an EMBL/GenBank/DDBJ whole genome shotgun (WGS) entry which is preliminary data.</text>
</comment>
<dbReference type="SUPFAM" id="SSF56112">
    <property type="entry name" value="Protein kinase-like (PK-like)"/>
    <property type="match status" value="1"/>
</dbReference>
<dbReference type="PANTHER" id="PTHR24416:SF600">
    <property type="entry name" value="PDGF- AND VEGF-RECEPTOR RELATED, ISOFORM J"/>
    <property type="match status" value="1"/>
</dbReference>
<proteinExistence type="predicted"/>
<keyword evidence="2" id="KW-0418">Kinase</keyword>
<dbReference type="Pfam" id="PF07714">
    <property type="entry name" value="PK_Tyr_Ser-Thr"/>
    <property type="match status" value="1"/>
</dbReference>
<accession>A0A9X6RPB7</accession>
<dbReference type="Gene3D" id="1.10.510.10">
    <property type="entry name" value="Transferase(Phosphotransferase) domain 1"/>
    <property type="match status" value="1"/>
</dbReference>
<protein>
    <submittedName>
        <fullName evidence="2">Tyrosine-protein kinase F09A5.2</fullName>
    </submittedName>
</protein>
<sequence>IALPILWMPPDAILSREFSEKSDVWSFGVLLWEMFSLGLVPFDSQEVAKFSAVAFAEWLLEGHQLAQLAHAPNAIVSLMQSCWGLKQECRPNFSEIYARLDEILSTTDTGTSYLLLEGTEKVDSRLEELDRQIFDCLQQQDRTTTDDADGETEAETQL</sequence>
<dbReference type="PANTHER" id="PTHR24416">
    <property type="entry name" value="TYROSINE-PROTEIN KINASE RECEPTOR"/>
    <property type="match status" value="1"/>
</dbReference>
<name>A0A9X6RPB7_HYPEX</name>
<dbReference type="EMBL" id="MTYJ01000636">
    <property type="protein sequence ID" value="OWA55293.1"/>
    <property type="molecule type" value="Genomic_DNA"/>
</dbReference>
<dbReference type="GO" id="GO:0005524">
    <property type="term" value="F:ATP binding"/>
    <property type="evidence" value="ECO:0007669"/>
    <property type="project" value="InterPro"/>
</dbReference>
<evidence type="ECO:0000313" key="2">
    <source>
        <dbReference type="EMBL" id="OWA55293.1"/>
    </source>
</evidence>
<organism evidence="2 3">
    <name type="scientific">Hypsibius exemplaris</name>
    <name type="common">Freshwater tardigrade</name>
    <dbReference type="NCBI Taxonomy" id="2072580"/>
    <lineage>
        <taxon>Eukaryota</taxon>
        <taxon>Metazoa</taxon>
        <taxon>Ecdysozoa</taxon>
        <taxon>Tardigrada</taxon>
        <taxon>Eutardigrada</taxon>
        <taxon>Parachela</taxon>
        <taxon>Hypsibioidea</taxon>
        <taxon>Hypsibiidae</taxon>
        <taxon>Hypsibius</taxon>
    </lineage>
</organism>
<dbReference type="AlphaFoldDB" id="A0A9X6RPB7"/>
<dbReference type="InterPro" id="IPR050122">
    <property type="entry name" value="RTK"/>
</dbReference>
<dbReference type="InterPro" id="IPR001245">
    <property type="entry name" value="Ser-Thr/Tyr_kinase_cat_dom"/>
</dbReference>
<dbReference type="InterPro" id="IPR011009">
    <property type="entry name" value="Kinase-like_dom_sf"/>
</dbReference>
<dbReference type="OrthoDB" id="3256376at2759"/>
<dbReference type="GO" id="GO:0005886">
    <property type="term" value="C:plasma membrane"/>
    <property type="evidence" value="ECO:0007669"/>
    <property type="project" value="TreeGrafter"/>
</dbReference>
<feature type="non-terminal residue" evidence="2">
    <location>
        <position position="1"/>
    </location>
</feature>
<dbReference type="PRINTS" id="PR00109">
    <property type="entry name" value="TYRKINASE"/>
</dbReference>
<dbReference type="InterPro" id="IPR020635">
    <property type="entry name" value="Tyr_kinase_cat_dom"/>
</dbReference>
<gene>
    <name evidence="2" type="ORF">BV898_19676</name>
</gene>
<keyword evidence="2" id="KW-0808">Transferase</keyword>
<evidence type="ECO:0000313" key="3">
    <source>
        <dbReference type="Proteomes" id="UP000192578"/>
    </source>
</evidence>
<dbReference type="GO" id="GO:0004714">
    <property type="term" value="F:transmembrane receptor protein tyrosine kinase activity"/>
    <property type="evidence" value="ECO:0007669"/>
    <property type="project" value="TreeGrafter"/>
</dbReference>
<dbReference type="GO" id="GO:0007169">
    <property type="term" value="P:cell surface receptor protein tyrosine kinase signaling pathway"/>
    <property type="evidence" value="ECO:0007669"/>
    <property type="project" value="TreeGrafter"/>
</dbReference>
<reference evidence="3" key="1">
    <citation type="submission" date="2017-01" db="EMBL/GenBank/DDBJ databases">
        <title>Comparative genomics of anhydrobiosis in the tardigrade Hypsibius dujardini.</title>
        <authorList>
            <person name="Yoshida Y."/>
            <person name="Koutsovoulos G."/>
            <person name="Laetsch D."/>
            <person name="Stevens L."/>
            <person name="Kumar S."/>
            <person name="Horikawa D."/>
            <person name="Ishino K."/>
            <person name="Komine S."/>
            <person name="Tomita M."/>
            <person name="Blaxter M."/>
            <person name="Arakawa K."/>
        </authorList>
    </citation>
    <scope>NUCLEOTIDE SEQUENCE [LARGE SCALE GENOMIC DNA]</scope>
    <source>
        <strain evidence="3">Z151</strain>
    </source>
</reference>
<dbReference type="SMART" id="SM00219">
    <property type="entry name" value="TyrKc"/>
    <property type="match status" value="1"/>
</dbReference>
<dbReference type="GO" id="GO:0043235">
    <property type="term" value="C:receptor complex"/>
    <property type="evidence" value="ECO:0007669"/>
    <property type="project" value="TreeGrafter"/>
</dbReference>
<dbReference type="PROSITE" id="PS50011">
    <property type="entry name" value="PROTEIN_KINASE_DOM"/>
    <property type="match status" value="1"/>
</dbReference>
<keyword evidence="3" id="KW-1185">Reference proteome</keyword>